<dbReference type="Proteomes" id="UP000095192">
    <property type="component" value="Unassembled WGS sequence"/>
</dbReference>
<evidence type="ECO:0000313" key="3">
    <source>
        <dbReference type="EMBL" id="OEH76988.1"/>
    </source>
</evidence>
<keyword evidence="1" id="KW-0175">Coiled coil</keyword>
<protein>
    <submittedName>
        <fullName evidence="3">Uncharacterized protein</fullName>
    </submittedName>
</protein>
<dbReference type="EMBL" id="JROU02001251">
    <property type="protein sequence ID" value="OEH76988.1"/>
    <property type="molecule type" value="Genomic_DNA"/>
</dbReference>
<feature type="region of interest" description="Disordered" evidence="2">
    <location>
        <begin position="77"/>
        <end position="100"/>
    </location>
</feature>
<accession>A0A1D3D0K3</accession>
<proteinExistence type="predicted"/>
<dbReference type="InterPro" id="IPR019129">
    <property type="entry name" value="Folate-sensitive_fs_Fra10Ac1"/>
</dbReference>
<dbReference type="AlphaFoldDB" id="A0A1D3D0K3"/>
<keyword evidence="4" id="KW-1185">Reference proteome</keyword>
<evidence type="ECO:0000256" key="2">
    <source>
        <dbReference type="SAM" id="MobiDB-lite"/>
    </source>
</evidence>
<dbReference type="Pfam" id="PF09725">
    <property type="entry name" value="Fra10Ac1"/>
    <property type="match status" value="1"/>
</dbReference>
<dbReference type="VEuPathDB" id="ToxoDB:cyc_07893"/>
<evidence type="ECO:0000256" key="1">
    <source>
        <dbReference type="SAM" id="Coils"/>
    </source>
</evidence>
<dbReference type="VEuPathDB" id="ToxoDB:LOC34623755"/>
<name>A0A1D3D0K3_9EIME</name>
<comment type="caution">
    <text evidence="3">The sequence shown here is derived from an EMBL/GenBank/DDBJ whole genome shotgun (WGS) entry which is preliminary data.</text>
</comment>
<organism evidence="3 4">
    <name type="scientific">Cyclospora cayetanensis</name>
    <dbReference type="NCBI Taxonomy" id="88456"/>
    <lineage>
        <taxon>Eukaryota</taxon>
        <taxon>Sar</taxon>
        <taxon>Alveolata</taxon>
        <taxon>Apicomplexa</taxon>
        <taxon>Conoidasida</taxon>
        <taxon>Coccidia</taxon>
        <taxon>Eucoccidiorida</taxon>
        <taxon>Eimeriorina</taxon>
        <taxon>Eimeriidae</taxon>
        <taxon>Cyclospora</taxon>
    </lineage>
</organism>
<dbReference type="InParanoid" id="A0A1D3D0K3"/>
<evidence type="ECO:0000313" key="4">
    <source>
        <dbReference type="Proteomes" id="UP000095192"/>
    </source>
</evidence>
<reference evidence="3 4" key="1">
    <citation type="journal article" date="2016" name="BMC Genomics">
        <title>Comparative genomics reveals Cyclospora cayetanensis possesses coccidia-like metabolism and invasion components but unique surface antigens.</title>
        <authorList>
            <person name="Liu S."/>
            <person name="Wang L."/>
            <person name="Zheng H."/>
            <person name="Xu Z."/>
            <person name="Roellig D.M."/>
            <person name="Li N."/>
            <person name="Frace M.A."/>
            <person name="Tang K."/>
            <person name="Arrowood M.J."/>
            <person name="Moss D.M."/>
            <person name="Zhang L."/>
            <person name="Feng Y."/>
            <person name="Xiao L."/>
        </authorList>
    </citation>
    <scope>NUCLEOTIDE SEQUENCE [LARGE SCALE GENOMIC DNA]</scope>
    <source>
        <strain evidence="3 4">CHN_HEN01</strain>
    </source>
</reference>
<gene>
    <name evidence="3" type="ORF">cyc_07893</name>
</gene>
<feature type="coiled-coil region" evidence="1">
    <location>
        <begin position="176"/>
        <end position="236"/>
    </location>
</feature>
<sequence>MKLSAAAATAPPAQRRTVVLTNGCVSTPPTAPRAAKAAAAAPMGAVQPARLGKQLPIASAAVRREKAASEAAFVQQLATDHPSEESAASDATQGPSSAAAEVCTEGARPLELVAKKDDLQQRGISVGDSVRRLVVCDLSRYKMNEVGLRWRNAQEIEAGVGERLCGGVGCRTQQKLMDTSAALTLLQQQIAALRRERGLPDMDFLEAKVAECKKEAQAAAARLEKQKDAAAAAAAEASAGFSSR</sequence>